<comment type="caution">
    <text evidence="2">The sequence shown here is derived from an EMBL/GenBank/DDBJ whole genome shotgun (WGS) entry which is preliminary data.</text>
</comment>
<evidence type="ECO:0000313" key="3">
    <source>
        <dbReference type="Proteomes" id="UP001213000"/>
    </source>
</evidence>
<name>A0AAD5VEV5_9AGAR</name>
<feature type="compositionally biased region" description="Low complexity" evidence="1">
    <location>
        <begin position="950"/>
        <end position="962"/>
    </location>
</feature>
<keyword evidence="3" id="KW-1185">Reference proteome</keyword>
<feature type="compositionally biased region" description="Polar residues" evidence="1">
    <location>
        <begin position="963"/>
        <end position="977"/>
    </location>
</feature>
<dbReference type="AlphaFoldDB" id="A0AAD5VEV5"/>
<dbReference type="Proteomes" id="UP001213000">
    <property type="component" value="Unassembled WGS sequence"/>
</dbReference>
<gene>
    <name evidence="2" type="ORF">NP233_g12930</name>
</gene>
<evidence type="ECO:0000313" key="2">
    <source>
        <dbReference type="EMBL" id="KAJ3552227.1"/>
    </source>
</evidence>
<feature type="region of interest" description="Disordered" evidence="1">
    <location>
        <begin position="514"/>
        <end position="553"/>
    </location>
</feature>
<evidence type="ECO:0000256" key="1">
    <source>
        <dbReference type="SAM" id="MobiDB-lite"/>
    </source>
</evidence>
<proteinExistence type="predicted"/>
<feature type="region of interest" description="Disordered" evidence="1">
    <location>
        <begin position="933"/>
        <end position="1033"/>
    </location>
</feature>
<sequence>MGRIGLKKSSLSAKPRPPTAAEKRQVLFSLVNSLLSSVEADLTTCSLLSVATTPGAQESFCDRVKRRHVPPGFPEIELSGSLFPRFMSWAGQLGSVRHLPACHIPAAMAYHRNQKKAHHWSKQHFIETARLNWKAVDKASFLDAIPAYTLPSLPSNAPYPPADAWVAETTEIQDLNEHFIKVEKLHDKRDHRRPIELLDPSRLKLDIKPTESARIYDEKDGSLIGMILRDACRNEDALKFADDAVERMVETWISSRKGDPGDLPQFGLSAGSRSAMCLDWVKNLKKKATPQAAQSKDNFDSASACALTWNMIRSTAPDEVLNDYDSFLHTLGICRMDGAGLIPHDIETGKGDYTVEIPNFSFTFHGAELAPPAAVGARNYSRCVSNTFRSNKLADKRASFMHTEVQPHTYGVAWNTNRQTDPAASPVDNGGNFFLASHGVRFQASANSLLIWKPGLWHGTSLSYQDPRSLSATEYCQQGLAFVTSHRLPDAWRKYRAGLLSRLAAEELLLHHQSLPDPDELPSDSSEGHSVGEALASEQSPTPPPLSRSPTVSAFSRAQSLASDATEDAANFLQLDLSSQQPACRARKLTKRYQGDFEMPIIYAIYRAYFFLCMDLLNVGELPPNVAEAVAGFTRALEAAVNLRQDLNNTLINRKAAQEAKDAIVADLKSAGANLDNNPAVQKAAAACTAANGAYRICNERFKTFRTAARQARTCAVTVISAHGLTDVELADVDTALKNAPVAQASDVPIPSTSLGVTTGAPSSPLSSLPPSPVANDDAMDTEPTGPVPDHTPDIQMDAVAAPSSVCTGSGASNESEVQGGNSPFNLDNWITTVVDGALELVFDDQGWPIPKHPGSNYGSIVSLVQVAAGSVGNPILTLSPSRTAPHHEPDFSCGSKASSVILAPPAEVPNLSRYDLPSSQVIQAPDALTHPAPTLLPDYAPAPLPTLVPASQASDPQPASSRTNPTVSKSRSQAATMSKGKGKQKGKAAAARSGKPQVVAKSLDELRAQLQEATTQDGEELLNAGNIGHPSL</sequence>
<accession>A0AAD5VEV5</accession>
<feature type="region of interest" description="Disordered" evidence="1">
    <location>
        <begin position="747"/>
        <end position="795"/>
    </location>
</feature>
<reference evidence="2" key="1">
    <citation type="submission" date="2022-07" db="EMBL/GenBank/DDBJ databases">
        <title>Genome Sequence of Leucocoprinus birnbaumii.</title>
        <authorList>
            <person name="Buettner E."/>
        </authorList>
    </citation>
    <scope>NUCLEOTIDE SEQUENCE</scope>
    <source>
        <strain evidence="2">VT141</strain>
    </source>
</reference>
<feature type="compositionally biased region" description="Polar residues" evidence="1">
    <location>
        <begin position="751"/>
        <end position="761"/>
    </location>
</feature>
<organism evidence="2 3">
    <name type="scientific">Leucocoprinus birnbaumii</name>
    <dbReference type="NCBI Taxonomy" id="56174"/>
    <lineage>
        <taxon>Eukaryota</taxon>
        <taxon>Fungi</taxon>
        <taxon>Dikarya</taxon>
        <taxon>Basidiomycota</taxon>
        <taxon>Agaricomycotina</taxon>
        <taxon>Agaricomycetes</taxon>
        <taxon>Agaricomycetidae</taxon>
        <taxon>Agaricales</taxon>
        <taxon>Agaricineae</taxon>
        <taxon>Agaricaceae</taxon>
        <taxon>Leucocoprinus</taxon>
    </lineage>
</organism>
<protein>
    <submittedName>
        <fullName evidence="2">Uncharacterized protein</fullName>
    </submittedName>
</protein>
<dbReference type="EMBL" id="JANIEX010002085">
    <property type="protein sequence ID" value="KAJ3552227.1"/>
    <property type="molecule type" value="Genomic_DNA"/>
</dbReference>